<dbReference type="RefSeq" id="WP_148989106.1">
    <property type="nucleotide sequence ID" value="NZ_VTEV01000006.1"/>
</dbReference>
<dbReference type="OrthoDB" id="9798407at2"/>
<dbReference type="SUPFAM" id="SSF51658">
    <property type="entry name" value="Xylose isomerase-like"/>
    <property type="match status" value="1"/>
</dbReference>
<proteinExistence type="predicted"/>
<dbReference type="InterPro" id="IPR013022">
    <property type="entry name" value="Xyl_isomerase-like_TIM-brl"/>
</dbReference>
<name>A0A5D4SUC2_9BACI</name>
<sequence length="254" mass="29295">MKHKIAAQLYTVRDLLEEDFPGVLRELKDMGYAGVQISGMFGHDPEEIFSLMKELGLKTAGMHVDINSFRNDLPKVLEQAELFETKDLILPYLVEEDRNVESYIALKAELNEIARKLHKDGYRISYHNHDFEFETEIEGKNALEYLLDPTDDNLLLAELDVYWVKKGGKEIVSFLETYSNRMPIIHLKDMAKDEEQSFAEVGNGTIDFEPILRWGERNGIEWYAVEQDVCPGNPLDSLRVSIENLHKLIDSMNE</sequence>
<dbReference type="PANTHER" id="PTHR12110:SF41">
    <property type="entry name" value="INOSOSE DEHYDRATASE"/>
    <property type="match status" value="1"/>
</dbReference>
<protein>
    <submittedName>
        <fullName evidence="2">TIM barrel protein</fullName>
    </submittedName>
</protein>
<dbReference type="Gene3D" id="3.20.20.150">
    <property type="entry name" value="Divalent-metal-dependent TIM barrel enzymes"/>
    <property type="match status" value="1"/>
</dbReference>
<dbReference type="EMBL" id="VTEV01000006">
    <property type="protein sequence ID" value="TYS66953.1"/>
    <property type="molecule type" value="Genomic_DNA"/>
</dbReference>
<gene>
    <name evidence="2" type="ORF">FZC76_15590</name>
</gene>
<dbReference type="Pfam" id="PF01261">
    <property type="entry name" value="AP_endonuc_2"/>
    <property type="match status" value="1"/>
</dbReference>
<dbReference type="PANTHER" id="PTHR12110">
    <property type="entry name" value="HYDROXYPYRUVATE ISOMERASE"/>
    <property type="match status" value="1"/>
</dbReference>
<reference evidence="2 3" key="1">
    <citation type="submission" date="2019-08" db="EMBL/GenBank/DDBJ databases">
        <title>Bacillus genomes from the desert of Cuatro Cienegas, Coahuila.</title>
        <authorList>
            <person name="Olmedo-Alvarez G."/>
        </authorList>
    </citation>
    <scope>NUCLEOTIDE SEQUENCE [LARGE SCALE GENOMIC DNA]</scope>
    <source>
        <strain evidence="2 3">CH28_1T</strain>
    </source>
</reference>
<organism evidence="2 3">
    <name type="scientific">Sutcliffiella horikoshii</name>
    <dbReference type="NCBI Taxonomy" id="79883"/>
    <lineage>
        <taxon>Bacteria</taxon>
        <taxon>Bacillati</taxon>
        <taxon>Bacillota</taxon>
        <taxon>Bacilli</taxon>
        <taxon>Bacillales</taxon>
        <taxon>Bacillaceae</taxon>
        <taxon>Sutcliffiella</taxon>
    </lineage>
</organism>
<evidence type="ECO:0000259" key="1">
    <source>
        <dbReference type="Pfam" id="PF01261"/>
    </source>
</evidence>
<dbReference type="InterPro" id="IPR050312">
    <property type="entry name" value="IolE/XylAMocC-like"/>
</dbReference>
<dbReference type="AlphaFoldDB" id="A0A5D4SUC2"/>
<dbReference type="InterPro" id="IPR036237">
    <property type="entry name" value="Xyl_isomerase-like_sf"/>
</dbReference>
<evidence type="ECO:0000313" key="2">
    <source>
        <dbReference type="EMBL" id="TYS66953.1"/>
    </source>
</evidence>
<dbReference type="Proteomes" id="UP000322524">
    <property type="component" value="Unassembled WGS sequence"/>
</dbReference>
<evidence type="ECO:0000313" key="3">
    <source>
        <dbReference type="Proteomes" id="UP000322524"/>
    </source>
</evidence>
<accession>A0A5D4SUC2</accession>
<comment type="caution">
    <text evidence="2">The sequence shown here is derived from an EMBL/GenBank/DDBJ whole genome shotgun (WGS) entry which is preliminary data.</text>
</comment>
<feature type="domain" description="Xylose isomerase-like TIM barrel" evidence="1">
    <location>
        <begin position="24"/>
        <end position="224"/>
    </location>
</feature>